<dbReference type="GeneID" id="87889116"/>
<reference evidence="2" key="1">
    <citation type="journal article" date="2023" name="Mol. Phylogenet. Evol.">
        <title>Genome-scale phylogeny and comparative genomics of the fungal order Sordariales.</title>
        <authorList>
            <person name="Hensen N."/>
            <person name="Bonometti L."/>
            <person name="Westerberg I."/>
            <person name="Brannstrom I.O."/>
            <person name="Guillou S."/>
            <person name="Cros-Aarteil S."/>
            <person name="Calhoun S."/>
            <person name="Haridas S."/>
            <person name="Kuo A."/>
            <person name="Mondo S."/>
            <person name="Pangilinan J."/>
            <person name="Riley R."/>
            <person name="LaButti K."/>
            <person name="Andreopoulos B."/>
            <person name="Lipzen A."/>
            <person name="Chen C."/>
            <person name="Yan M."/>
            <person name="Daum C."/>
            <person name="Ng V."/>
            <person name="Clum A."/>
            <person name="Steindorff A."/>
            <person name="Ohm R.A."/>
            <person name="Martin F."/>
            <person name="Silar P."/>
            <person name="Natvig D.O."/>
            <person name="Lalanne C."/>
            <person name="Gautier V."/>
            <person name="Ament-Velasquez S.L."/>
            <person name="Kruys A."/>
            <person name="Hutchinson M.I."/>
            <person name="Powell A.J."/>
            <person name="Barry K."/>
            <person name="Miller A.N."/>
            <person name="Grigoriev I.V."/>
            <person name="Debuchy R."/>
            <person name="Gladieux P."/>
            <person name="Hiltunen Thoren M."/>
            <person name="Johannesson H."/>
        </authorList>
    </citation>
    <scope>NUCLEOTIDE SEQUENCE</scope>
    <source>
        <strain evidence="2">CBS 333.67</strain>
    </source>
</reference>
<organism evidence="2 3">
    <name type="scientific">Chaetomium strumarium</name>
    <dbReference type="NCBI Taxonomy" id="1170767"/>
    <lineage>
        <taxon>Eukaryota</taxon>
        <taxon>Fungi</taxon>
        <taxon>Dikarya</taxon>
        <taxon>Ascomycota</taxon>
        <taxon>Pezizomycotina</taxon>
        <taxon>Sordariomycetes</taxon>
        <taxon>Sordariomycetidae</taxon>
        <taxon>Sordariales</taxon>
        <taxon>Chaetomiaceae</taxon>
        <taxon>Chaetomium</taxon>
    </lineage>
</organism>
<evidence type="ECO:0000313" key="3">
    <source>
        <dbReference type="Proteomes" id="UP001273166"/>
    </source>
</evidence>
<accession>A0AAJ0M2A4</accession>
<dbReference type="Proteomes" id="UP001273166">
    <property type="component" value="Unassembled WGS sequence"/>
</dbReference>
<dbReference type="RefSeq" id="XP_062722157.1">
    <property type="nucleotide sequence ID" value="XM_062870287.1"/>
</dbReference>
<proteinExistence type="predicted"/>
<name>A0AAJ0M2A4_9PEZI</name>
<gene>
    <name evidence="2" type="ORF">B0T15DRAFT_552149</name>
</gene>
<evidence type="ECO:0000256" key="1">
    <source>
        <dbReference type="SAM" id="MobiDB-lite"/>
    </source>
</evidence>
<comment type="caution">
    <text evidence="2">The sequence shown here is derived from an EMBL/GenBank/DDBJ whole genome shotgun (WGS) entry which is preliminary data.</text>
</comment>
<dbReference type="EMBL" id="JAUDZG010000003">
    <property type="protein sequence ID" value="KAK3306377.1"/>
    <property type="molecule type" value="Genomic_DNA"/>
</dbReference>
<evidence type="ECO:0000313" key="2">
    <source>
        <dbReference type="EMBL" id="KAK3306377.1"/>
    </source>
</evidence>
<sequence>MASFTAPSTMGSLPRKGPPTMDSFPREVELMILRHLDDEDDRDALVAAYPSWKDSVEYDNMFTTVKVDPSGVHRMPLNDFLGLFNESNIEQHKLLHNVQVGFHLDGIRNHGWLIENEHVKEVDSWLLTQPILDVLETLHQVETRVQASMGAGASPFRLSLNNCTEPSPSCDVTNFKIVTDMWKHEMSLMFRQPLSLKLGRPMRNGPAPKMLQSVHDFVFKNKGVLRYVDPSNVVAIAWLMCNLRRLRLEFDEGEFWTAKSKENWRSSICCALAFPRLVSDGMPLLEEAHVHIGRRSVADNEDLRDRQPDSQYYRWHHAEHVIITFSRCSSLTSLKLTGQFCLSPLAFDVLPDPFRGGARPFPALRSFRLDFGPDSTGARWYFDAETPSSSSGRPFLPCLQKRTRPNDDMMNQLLLSAAKAVAKMRMIETFSLCLRDKFYFEATKRTLEVHFVSKNWRHGGCPTLTFKLGNYVDTWRPRAEVLAAWKAAAGRMERRLEILFEE</sequence>
<protein>
    <submittedName>
        <fullName evidence="2">Uncharacterized protein</fullName>
    </submittedName>
</protein>
<feature type="region of interest" description="Disordered" evidence="1">
    <location>
        <begin position="1"/>
        <end position="20"/>
    </location>
</feature>
<dbReference type="AlphaFoldDB" id="A0AAJ0M2A4"/>
<reference evidence="2" key="2">
    <citation type="submission" date="2023-06" db="EMBL/GenBank/DDBJ databases">
        <authorList>
            <consortium name="Lawrence Berkeley National Laboratory"/>
            <person name="Mondo S.J."/>
            <person name="Hensen N."/>
            <person name="Bonometti L."/>
            <person name="Westerberg I."/>
            <person name="Brannstrom I.O."/>
            <person name="Guillou S."/>
            <person name="Cros-Aarteil S."/>
            <person name="Calhoun S."/>
            <person name="Haridas S."/>
            <person name="Kuo A."/>
            <person name="Pangilinan J."/>
            <person name="Riley R."/>
            <person name="Labutti K."/>
            <person name="Andreopoulos B."/>
            <person name="Lipzen A."/>
            <person name="Chen C."/>
            <person name="Yanf M."/>
            <person name="Daum C."/>
            <person name="Ng V."/>
            <person name="Clum A."/>
            <person name="Steindorff A."/>
            <person name="Ohm R."/>
            <person name="Martin F."/>
            <person name="Silar P."/>
            <person name="Natvig D."/>
            <person name="Lalanne C."/>
            <person name="Gautier V."/>
            <person name="Ament-Velasquez S.L."/>
            <person name="Kruys A."/>
            <person name="Hutchinson M.I."/>
            <person name="Powell A.J."/>
            <person name="Barry K."/>
            <person name="Miller A.N."/>
            <person name="Grigoriev I.V."/>
            <person name="Debuchy R."/>
            <person name="Gladieux P."/>
            <person name="Thoren M.H."/>
            <person name="Johannesson H."/>
        </authorList>
    </citation>
    <scope>NUCLEOTIDE SEQUENCE</scope>
    <source>
        <strain evidence="2">CBS 333.67</strain>
    </source>
</reference>
<keyword evidence="3" id="KW-1185">Reference proteome</keyword>
<feature type="compositionally biased region" description="Polar residues" evidence="1">
    <location>
        <begin position="1"/>
        <end position="11"/>
    </location>
</feature>